<sequence>MSQRPTLISVHDVMPQTMSQVASILHKVLNEVPPEAVLLLVVPGLDWSQEQRRQLQMWQRAGYELAGHGWLHHTRRVSTLYHRLHRWLLSRDAAEHLSLTTSELKALVQANADWFPAHGLKPPKVYVPPAWAPGCLNLDDLSAAGFDCLETTAGLINLPTGKRRVLPLVGFEADTRARAMFLNVWNRLNAVMARPNRPVRLSIHPFDTEYLLADQLNVLIAESQAMRWTDLFQMTTEPSLRHSR</sequence>
<dbReference type="CDD" id="cd11374">
    <property type="entry name" value="CE4_u10"/>
    <property type="match status" value="1"/>
</dbReference>
<dbReference type="Gene3D" id="3.20.20.370">
    <property type="entry name" value="Glycoside hydrolase/deacetylase"/>
    <property type="match status" value="1"/>
</dbReference>
<organism evidence="1 2">
    <name type="scientific">Reinekea blandensis MED297</name>
    <dbReference type="NCBI Taxonomy" id="314283"/>
    <lineage>
        <taxon>Bacteria</taxon>
        <taxon>Pseudomonadati</taxon>
        <taxon>Pseudomonadota</taxon>
        <taxon>Gammaproteobacteria</taxon>
        <taxon>Oceanospirillales</taxon>
        <taxon>Saccharospirillaceae</taxon>
        <taxon>Reinekea</taxon>
    </lineage>
</organism>
<proteinExistence type="predicted"/>
<protein>
    <recommendedName>
        <fullName evidence="3">Deacetylase</fullName>
    </recommendedName>
</protein>
<dbReference type="RefSeq" id="WP_008042904.1">
    <property type="nucleotide sequence ID" value="NZ_CH724149.1"/>
</dbReference>
<dbReference type="Proteomes" id="UP000005953">
    <property type="component" value="Unassembled WGS sequence"/>
</dbReference>
<reference evidence="1 2" key="1">
    <citation type="submission" date="2006-02" db="EMBL/GenBank/DDBJ databases">
        <authorList>
            <person name="Pinhassi J."/>
            <person name="Pedros-Alio C."/>
            <person name="Ferriera S."/>
            <person name="Johnson J."/>
            <person name="Kravitz S."/>
            <person name="Halpern A."/>
            <person name="Remington K."/>
            <person name="Beeson K."/>
            <person name="Tran B."/>
            <person name="Rogers Y.-H."/>
            <person name="Friedman R."/>
            <person name="Venter J.C."/>
        </authorList>
    </citation>
    <scope>NUCLEOTIDE SEQUENCE [LARGE SCALE GENOMIC DNA]</scope>
    <source>
        <strain evidence="1 2">MED297</strain>
    </source>
</reference>
<dbReference type="AlphaFoldDB" id="A4BGT7"/>
<name>A4BGT7_9GAMM</name>
<dbReference type="STRING" id="314283.MED297_14505"/>
<dbReference type="EMBL" id="AAOE01000017">
    <property type="protein sequence ID" value="EAR08735.1"/>
    <property type="molecule type" value="Genomic_DNA"/>
</dbReference>
<dbReference type="OrthoDB" id="9793440at2"/>
<evidence type="ECO:0000313" key="1">
    <source>
        <dbReference type="EMBL" id="EAR08735.1"/>
    </source>
</evidence>
<comment type="caution">
    <text evidence="1">The sequence shown here is derived from an EMBL/GenBank/DDBJ whole genome shotgun (WGS) entry which is preliminary data.</text>
</comment>
<gene>
    <name evidence="1" type="ORF">MED297_14505</name>
</gene>
<dbReference type="Pfam" id="PF10096">
    <property type="entry name" value="DUF2334"/>
    <property type="match status" value="1"/>
</dbReference>
<evidence type="ECO:0008006" key="3">
    <source>
        <dbReference type="Google" id="ProtNLM"/>
    </source>
</evidence>
<evidence type="ECO:0000313" key="2">
    <source>
        <dbReference type="Proteomes" id="UP000005953"/>
    </source>
</evidence>
<dbReference type="HOGENOM" id="CLU_1183007_0_0_6"/>
<dbReference type="InterPro" id="IPR011330">
    <property type="entry name" value="Glyco_hydro/deAcase_b/a-brl"/>
</dbReference>
<dbReference type="SUPFAM" id="SSF88713">
    <property type="entry name" value="Glycoside hydrolase/deacetylase"/>
    <property type="match status" value="1"/>
</dbReference>
<dbReference type="InterPro" id="IPR018763">
    <property type="entry name" value="DUF2334"/>
</dbReference>
<accession>A4BGT7</accession>
<dbReference type="GO" id="GO:0005975">
    <property type="term" value="P:carbohydrate metabolic process"/>
    <property type="evidence" value="ECO:0007669"/>
    <property type="project" value="InterPro"/>
</dbReference>
<keyword evidence="2" id="KW-1185">Reference proteome</keyword>